<dbReference type="InParanoid" id="A0A165VGQ3"/>
<evidence type="ECO:0000313" key="2">
    <source>
        <dbReference type="EMBL" id="KZT29649.1"/>
    </source>
</evidence>
<name>A0A165VGQ3_9AGAM</name>
<organism evidence="2 3">
    <name type="scientific">Neolentinus lepideus HHB14362 ss-1</name>
    <dbReference type="NCBI Taxonomy" id="1314782"/>
    <lineage>
        <taxon>Eukaryota</taxon>
        <taxon>Fungi</taxon>
        <taxon>Dikarya</taxon>
        <taxon>Basidiomycota</taxon>
        <taxon>Agaricomycotina</taxon>
        <taxon>Agaricomycetes</taxon>
        <taxon>Gloeophyllales</taxon>
        <taxon>Gloeophyllaceae</taxon>
        <taxon>Neolentinus</taxon>
    </lineage>
</organism>
<keyword evidence="3" id="KW-1185">Reference proteome</keyword>
<gene>
    <name evidence="2" type="ORF">NEOLEDRAFT_1127396</name>
</gene>
<dbReference type="Proteomes" id="UP000076761">
    <property type="component" value="Unassembled WGS sequence"/>
</dbReference>
<dbReference type="AlphaFoldDB" id="A0A165VGQ3"/>
<reference evidence="2 3" key="1">
    <citation type="journal article" date="2016" name="Mol. Biol. Evol.">
        <title>Comparative Genomics of Early-Diverging Mushroom-Forming Fungi Provides Insights into the Origins of Lignocellulose Decay Capabilities.</title>
        <authorList>
            <person name="Nagy L.G."/>
            <person name="Riley R."/>
            <person name="Tritt A."/>
            <person name="Adam C."/>
            <person name="Daum C."/>
            <person name="Floudas D."/>
            <person name="Sun H."/>
            <person name="Yadav J.S."/>
            <person name="Pangilinan J."/>
            <person name="Larsson K.H."/>
            <person name="Matsuura K."/>
            <person name="Barry K."/>
            <person name="Labutti K."/>
            <person name="Kuo R."/>
            <person name="Ohm R.A."/>
            <person name="Bhattacharya S.S."/>
            <person name="Shirouzu T."/>
            <person name="Yoshinaga Y."/>
            <person name="Martin F.M."/>
            <person name="Grigoriev I.V."/>
            <person name="Hibbett D.S."/>
        </authorList>
    </citation>
    <scope>NUCLEOTIDE SEQUENCE [LARGE SCALE GENOMIC DNA]</scope>
    <source>
        <strain evidence="2 3">HHB14362 ss-1</strain>
    </source>
</reference>
<evidence type="ECO:0000313" key="3">
    <source>
        <dbReference type="Proteomes" id="UP000076761"/>
    </source>
</evidence>
<evidence type="ECO:0000256" key="1">
    <source>
        <dbReference type="SAM" id="MobiDB-lite"/>
    </source>
</evidence>
<dbReference type="EMBL" id="KV425553">
    <property type="protein sequence ID" value="KZT29649.1"/>
    <property type="molecule type" value="Genomic_DNA"/>
</dbReference>
<feature type="compositionally biased region" description="Polar residues" evidence="1">
    <location>
        <begin position="1"/>
        <end position="11"/>
    </location>
</feature>
<proteinExistence type="predicted"/>
<sequence>MSGPYNQSSNDPAVDRQTYNPRADTRLDNASYQGITDPELVSVSPRGADNRPTGRNPAREDRDAEQSELFGQVYKDDVEALTSELGPDERTARGRTRGVHNDAWKQVRTRDEH</sequence>
<accession>A0A165VGQ3</accession>
<feature type="compositionally biased region" description="Basic and acidic residues" evidence="1">
    <location>
        <begin position="99"/>
        <end position="113"/>
    </location>
</feature>
<dbReference type="OrthoDB" id="3146826at2759"/>
<feature type="region of interest" description="Disordered" evidence="1">
    <location>
        <begin position="1"/>
        <end position="113"/>
    </location>
</feature>
<protein>
    <submittedName>
        <fullName evidence="2">Uncharacterized protein</fullName>
    </submittedName>
</protein>